<dbReference type="Proteomes" id="UP000238479">
    <property type="component" value="Chromosome 1"/>
</dbReference>
<keyword evidence="2 5" id="KW-0378">Hydrolase</keyword>
<evidence type="ECO:0000256" key="1">
    <source>
        <dbReference type="ARBA" id="ARBA00010838"/>
    </source>
</evidence>
<dbReference type="Pfam" id="PF00232">
    <property type="entry name" value="Glyco_hydro_1"/>
    <property type="match status" value="1"/>
</dbReference>
<dbReference type="PANTHER" id="PTHR10353">
    <property type="entry name" value="GLYCOSYL HYDROLASE"/>
    <property type="match status" value="1"/>
</dbReference>
<dbReference type="Gene3D" id="3.20.20.80">
    <property type="entry name" value="Glycosidases"/>
    <property type="match status" value="1"/>
</dbReference>
<keyword evidence="4" id="KW-0732">Signal</keyword>
<name>A0A2P6S6Y3_ROSCH</name>
<dbReference type="PANTHER" id="PTHR10353:SF297">
    <property type="entry name" value="VICIANIN HYDROLASE-LIKE"/>
    <property type="match status" value="1"/>
</dbReference>
<evidence type="ECO:0000256" key="4">
    <source>
        <dbReference type="SAM" id="SignalP"/>
    </source>
</evidence>
<dbReference type="AlphaFoldDB" id="A0A2P6S6Y3"/>
<reference evidence="5 6" key="1">
    <citation type="journal article" date="2018" name="Nat. Genet.">
        <title>The Rosa genome provides new insights in the design of modern roses.</title>
        <authorList>
            <person name="Bendahmane M."/>
        </authorList>
    </citation>
    <scope>NUCLEOTIDE SEQUENCE [LARGE SCALE GENOMIC DNA]</scope>
    <source>
        <strain evidence="6">cv. Old Blush</strain>
    </source>
</reference>
<dbReference type="EC" id="3.2.1.149" evidence="5"/>
<dbReference type="InterPro" id="IPR033132">
    <property type="entry name" value="GH_1_N_CS"/>
</dbReference>
<dbReference type="STRING" id="74649.A0A2P6S6Y3"/>
<sequence length="123" mass="13508">MAFGGSVFLSVLLALAAAASVSVGNSHAYYIPFNRSSFPSGFLFGAGSAAYQSEGAAFLHGRGPSIWDTFVRKNPEKISDHSTGDVANDFYHHYKEDIKLMKKIGLDTFRMSISWTRLLPRKT</sequence>
<dbReference type="OMA" id="EHEMISE"/>
<dbReference type="EMBL" id="PDCK01000039">
    <property type="protein sequence ID" value="PRQ54451.1"/>
    <property type="molecule type" value="Genomic_DNA"/>
</dbReference>
<dbReference type="InterPro" id="IPR017853">
    <property type="entry name" value="GH"/>
</dbReference>
<organism evidence="5 6">
    <name type="scientific">Rosa chinensis</name>
    <name type="common">China rose</name>
    <dbReference type="NCBI Taxonomy" id="74649"/>
    <lineage>
        <taxon>Eukaryota</taxon>
        <taxon>Viridiplantae</taxon>
        <taxon>Streptophyta</taxon>
        <taxon>Embryophyta</taxon>
        <taxon>Tracheophyta</taxon>
        <taxon>Spermatophyta</taxon>
        <taxon>Magnoliopsida</taxon>
        <taxon>eudicotyledons</taxon>
        <taxon>Gunneridae</taxon>
        <taxon>Pentapetalae</taxon>
        <taxon>rosids</taxon>
        <taxon>fabids</taxon>
        <taxon>Rosales</taxon>
        <taxon>Rosaceae</taxon>
        <taxon>Rosoideae</taxon>
        <taxon>Rosoideae incertae sedis</taxon>
        <taxon>Rosa</taxon>
    </lineage>
</organism>
<evidence type="ECO:0000313" key="5">
    <source>
        <dbReference type="EMBL" id="PRQ54451.1"/>
    </source>
</evidence>
<dbReference type="InterPro" id="IPR001360">
    <property type="entry name" value="Glyco_hydro_1"/>
</dbReference>
<dbReference type="PROSITE" id="PS00653">
    <property type="entry name" value="GLYCOSYL_HYDROL_F1_2"/>
    <property type="match status" value="1"/>
</dbReference>
<keyword evidence="5" id="KW-0326">Glycosidase</keyword>
<dbReference type="Gramene" id="PRQ54451">
    <property type="protein sequence ID" value="PRQ54451"/>
    <property type="gene ID" value="RchiOBHm_Chr1g0313701"/>
</dbReference>
<proteinExistence type="inferred from homology"/>
<feature type="signal peptide" evidence="4">
    <location>
        <begin position="1"/>
        <end position="18"/>
    </location>
</feature>
<evidence type="ECO:0000256" key="2">
    <source>
        <dbReference type="ARBA" id="ARBA00022801"/>
    </source>
</evidence>
<evidence type="ECO:0000256" key="3">
    <source>
        <dbReference type="RuleBase" id="RU003690"/>
    </source>
</evidence>
<dbReference type="GO" id="GO:0008422">
    <property type="term" value="F:beta-glucosidase activity"/>
    <property type="evidence" value="ECO:0007669"/>
    <property type="project" value="TreeGrafter"/>
</dbReference>
<comment type="caution">
    <text evidence="5">The sequence shown here is derived from an EMBL/GenBank/DDBJ whole genome shotgun (WGS) entry which is preliminary data.</text>
</comment>
<dbReference type="GO" id="GO:0005975">
    <property type="term" value="P:carbohydrate metabolic process"/>
    <property type="evidence" value="ECO:0007669"/>
    <property type="project" value="InterPro"/>
</dbReference>
<gene>
    <name evidence="5" type="ORF">RchiOBHm_Chr1g0313701</name>
</gene>
<dbReference type="GO" id="GO:0050535">
    <property type="term" value="F:beta-primeverosidase activity"/>
    <property type="evidence" value="ECO:0007669"/>
    <property type="project" value="UniProtKB-EC"/>
</dbReference>
<keyword evidence="6" id="KW-1185">Reference proteome</keyword>
<dbReference type="SUPFAM" id="SSF51445">
    <property type="entry name" value="(Trans)glycosidases"/>
    <property type="match status" value="1"/>
</dbReference>
<protein>
    <submittedName>
        <fullName evidence="5">Putative beta-primeverosidase</fullName>
        <ecNumber evidence="5">3.2.1.149</ecNumber>
    </submittedName>
</protein>
<accession>A0A2P6S6Y3</accession>
<comment type="similarity">
    <text evidence="1 3">Belongs to the glycosyl hydrolase 1 family.</text>
</comment>
<feature type="chain" id="PRO_5015171939" evidence="4">
    <location>
        <begin position="19"/>
        <end position="123"/>
    </location>
</feature>
<evidence type="ECO:0000313" key="6">
    <source>
        <dbReference type="Proteomes" id="UP000238479"/>
    </source>
</evidence>